<keyword evidence="9" id="KW-0472">Membrane</keyword>
<evidence type="ECO:0000259" key="10">
    <source>
        <dbReference type="PROSITE" id="PS50109"/>
    </source>
</evidence>
<dbReference type="Proteomes" id="UP000184080">
    <property type="component" value="Unassembled WGS sequence"/>
</dbReference>
<evidence type="ECO:0000256" key="1">
    <source>
        <dbReference type="ARBA" id="ARBA00000085"/>
    </source>
</evidence>
<evidence type="ECO:0000256" key="6">
    <source>
        <dbReference type="ARBA" id="ARBA00022777"/>
    </source>
</evidence>
<keyword evidence="9" id="KW-1133">Transmembrane helix</keyword>
<feature type="coiled-coil region" evidence="8">
    <location>
        <begin position="105"/>
        <end position="139"/>
    </location>
</feature>
<keyword evidence="12" id="KW-1185">Reference proteome</keyword>
<evidence type="ECO:0000256" key="5">
    <source>
        <dbReference type="ARBA" id="ARBA00022679"/>
    </source>
</evidence>
<dbReference type="EC" id="2.7.13.3" evidence="3"/>
<dbReference type="CDD" id="cd00075">
    <property type="entry name" value="HATPase"/>
    <property type="match status" value="1"/>
</dbReference>
<comment type="subcellular location">
    <subcellularLocation>
        <location evidence="2">Membrane</location>
    </subcellularLocation>
</comment>
<keyword evidence="7" id="KW-0902">Two-component regulatory system</keyword>
<dbReference type="GO" id="GO:0016036">
    <property type="term" value="P:cellular response to phosphate starvation"/>
    <property type="evidence" value="ECO:0007669"/>
    <property type="project" value="TreeGrafter"/>
</dbReference>
<dbReference type="PRINTS" id="PR00344">
    <property type="entry name" value="BCTRLSENSOR"/>
</dbReference>
<dbReference type="AlphaFoldDB" id="A0A1M6H4C0"/>
<sequence length="356" mass="41036">MKLEKKISLALIIVFLTFGALFFITGFSIFRLLNNILVLDKLIIYVLFPLLFIGGFMLIAVIINRRIRNPLTFFIRWIDQLSLGNFKMPDTINKHSIKDMEFGPFLELKIKLDGLTNQLKKVEEERKELEETRRKWTAGITHDLKTPLSYVKGYAAMLRSEHKWNEAEIKEFANIIEEKSLYMEQLINDLSVVYEFEKMQIPVNLQTANLVEFVKDVLEDFQKYPIPNDYPIHLDIKEKDVILLSFDPILLKRALENFIMNAISHNPIGTIVTIILEKVKNSTVIEVNDNGIGMDNKMVEQLFNQYYRGTTTDKSPLGSGLGMSIGKQFIEKQGGKIKVESEPGKGTKIKIKFPEQ</sequence>
<organism evidence="11 12">
    <name type="scientific">Clostridium amylolyticum</name>
    <dbReference type="NCBI Taxonomy" id="1121298"/>
    <lineage>
        <taxon>Bacteria</taxon>
        <taxon>Bacillati</taxon>
        <taxon>Bacillota</taxon>
        <taxon>Clostridia</taxon>
        <taxon>Eubacteriales</taxon>
        <taxon>Clostridiaceae</taxon>
        <taxon>Clostridium</taxon>
    </lineage>
</organism>
<keyword evidence="8" id="KW-0175">Coiled coil</keyword>
<keyword evidence="6 11" id="KW-0418">Kinase</keyword>
<dbReference type="GO" id="GO:0005886">
    <property type="term" value="C:plasma membrane"/>
    <property type="evidence" value="ECO:0007669"/>
    <property type="project" value="TreeGrafter"/>
</dbReference>
<reference evidence="11 12" key="1">
    <citation type="submission" date="2016-11" db="EMBL/GenBank/DDBJ databases">
        <authorList>
            <person name="Jaros S."/>
            <person name="Januszkiewicz K."/>
            <person name="Wedrychowicz H."/>
        </authorList>
    </citation>
    <scope>NUCLEOTIDE SEQUENCE [LARGE SCALE GENOMIC DNA]</scope>
    <source>
        <strain evidence="11 12">DSM 21864</strain>
    </source>
</reference>
<keyword evidence="5" id="KW-0808">Transferase</keyword>
<evidence type="ECO:0000256" key="4">
    <source>
        <dbReference type="ARBA" id="ARBA00022553"/>
    </source>
</evidence>
<dbReference type="OrthoDB" id="368131at2"/>
<keyword evidence="4" id="KW-0597">Phosphoprotein</keyword>
<evidence type="ECO:0000313" key="12">
    <source>
        <dbReference type="Proteomes" id="UP000184080"/>
    </source>
</evidence>
<evidence type="ECO:0000313" key="11">
    <source>
        <dbReference type="EMBL" id="SHJ16982.1"/>
    </source>
</evidence>
<dbReference type="GO" id="GO:0000155">
    <property type="term" value="F:phosphorelay sensor kinase activity"/>
    <property type="evidence" value="ECO:0007669"/>
    <property type="project" value="InterPro"/>
</dbReference>
<evidence type="ECO:0000256" key="3">
    <source>
        <dbReference type="ARBA" id="ARBA00012438"/>
    </source>
</evidence>
<protein>
    <recommendedName>
        <fullName evidence="3">histidine kinase</fullName>
        <ecNumber evidence="3">2.7.13.3</ecNumber>
    </recommendedName>
</protein>
<dbReference type="PANTHER" id="PTHR45453:SF1">
    <property type="entry name" value="PHOSPHATE REGULON SENSOR PROTEIN PHOR"/>
    <property type="match status" value="1"/>
</dbReference>
<comment type="catalytic activity">
    <reaction evidence="1">
        <text>ATP + protein L-histidine = ADP + protein N-phospho-L-histidine.</text>
        <dbReference type="EC" id="2.7.13.3"/>
    </reaction>
</comment>
<dbReference type="InterPro" id="IPR036890">
    <property type="entry name" value="HATPase_C_sf"/>
</dbReference>
<dbReference type="EMBL" id="FQZO01000003">
    <property type="protein sequence ID" value="SHJ16982.1"/>
    <property type="molecule type" value="Genomic_DNA"/>
</dbReference>
<dbReference type="InterPro" id="IPR004358">
    <property type="entry name" value="Sig_transdc_His_kin-like_C"/>
</dbReference>
<dbReference type="InterPro" id="IPR036097">
    <property type="entry name" value="HisK_dim/P_sf"/>
</dbReference>
<dbReference type="InterPro" id="IPR050351">
    <property type="entry name" value="BphY/WalK/GraS-like"/>
</dbReference>
<dbReference type="PROSITE" id="PS50109">
    <property type="entry name" value="HIS_KIN"/>
    <property type="match status" value="1"/>
</dbReference>
<dbReference type="RefSeq" id="WP_073006746.1">
    <property type="nucleotide sequence ID" value="NZ_FQZO01000003.1"/>
</dbReference>
<dbReference type="Gene3D" id="3.30.565.10">
    <property type="entry name" value="Histidine kinase-like ATPase, C-terminal domain"/>
    <property type="match status" value="1"/>
</dbReference>
<keyword evidence="9" id="KW-0812">Transmembrane</keyword>
<feature type="transmembrane region" description="Helical" evidence="9">
    <location>
        <begin position="7"/>
        <end position="30"/>
    </location>
</feature>
<feature type="transmembrane region" description="Helical" evidence="9">
    <location>
        <begin position="42"/>
        <end position="63"/>
    </location>
</feature>
<evidence type="ECO:0000256" key="9">
    <source>
        <dbReference type="SAM" id="Phobius"/>
    </source>
</evidence>
<dbReference type="GO" id="GO:0004721">
    <property type="term" value="F:phosphoprotein phosphatase activity"/>
    <property type="evidence" value="ECO:0007669"/>
    <property type="project" value="TreeGrafter"/>
</dbReference>
<dbReference type="SMART" id="SM00388">
    <property type="entry name" value="HisKA"/>
    <property type="match status" value="1"/>
</dbReference>
<dbReference type="InterPro" id="IPR005467">
    <property type="entry name" value="His_kinase_dom"/>
</dbReference>
<dbReference type="SUPFAM" id="SSF47384">
    <property type="entry name" value="Homodimeric domain of signal transducing histidine kinase"/>
    <property type="match status" value="1"/>
</dbReference>
<dbReference type="SUPFAM" id="SSF55874">
    <property type="entry name" value="ATPase domain of HSP90 chaperone/DNA topoisomerase II/histidine kinase"/>
    <property type="match status" value="1"/>
</dbReference>
<dbReference type="CDD" id="cd00082">
    <property type="entry name" value="HisKA"/>
    <property type="match status" value="1"/>
</dbReference>
<dbReference type="Gene3D" id="1.10.287.130">
    <property type="match status" value="1"/>
</dbReference>
<dbReference type="InterPro" id="IPR003661">
    <property type="entry name" value="HisK_dim/P_dom"/>
</dbReference>
<dbReference type="InterPro" id="IPR003594">
    <property type="entry name" value="HATPase_dom"/>
</dbReference>
<feature type="domain" description="Histidine kinase" evidence="10">
    <location>
        <begin position="139"/>
        <end position="356"/>
    </location>
</feature>
<evidence type="ECO:0000256" key="8">
    <source>
        <dbReference type="SAM" id="Coils"/>
    </source>
</evidence>
<dbReference type="Pfam" id="PF02518">
    <property type="entry name" value="HATPase_c"/>
    <property type="match status" value="1"/>
</dbReference>
<evidence type="ECO:0000256" key="7">
    <source>
        <dbReference type="ARBA" id="ARBA00023012"/>
    </source>
</evidence>
<dbReference type="Pfam" id="PF00512">
    <property type="entry name" value="HisKA"/>
    <property type="match status" value="1"/>
</dbReference>
<evidence type="ECO:0000256" key="2">
    <source>
        <dbReference type="ARBA" id="ARBA00004370"/>
    </source>
</evidence>
<proteinExistence type="predicted"/>
<gene>
    <name evidence="11" type="ORF">SAMN05444401_2362</name>
</gene>
<name>A0A1M6H4C0_9CLOT</name>
<dbReference type="STRING" id="1121298.SAMN05444401_2362"/>
<dbReference type="SMART" id="SM00387">
    <property type="entry name" value="HATPase_c"/>
    <property type="match status" value="1"/>
</dbReference>
<accession>A0A1M6H4C0</accession>
<dbReference type="PANTHER" id="PTHR45453">
    <property type="entry name" value="PHOSPHATE REGULON SENSOR PROTEIN PHOR"/>
    <property type="match status" value="1"/>
</dbReference>